<protein>
    <recommendedName>
        <fullName evidence="1">AB hydrolase-1 domain-containing protein</fullName>
    </recommendedName>
</protein>
<dbReference type="Pfam" id="PF12697">
    <property type="entry name" value="Abhydrolase_6"/>
    <property type="match status" value="1"/>
</dbReference>
<proteinExistence type="predicted"/>
<dbReference type="SUPFAM" id="SSF53474">
    <property type="entry name" value="alpha/beta-Hydrolases"/>
    <property type="match status" value="1"/>
</dbReference>
<dbReference type="PANTHER" id="PTHR12277">
    <property type="entry name" value="ALPHA/BETA HYDROLASE DOMAIN-CONTAINING PROTEIN"/>
    <property type="match status" value="1"/>
</dbReference>
<evidence type="ECO:0000259" key="1">
    <source>
        <dbReference type="Pfam" id="PF12697"/>
    </source>
</evidence>
<reference evidence="2" key="1">
    <citation type="submission" date="2023-01" db="EMBL/GenBank/DDBJ databases">
        <title>Exophiala dermititidis isolated from Cystic Fibrosis Patient.</title>
        <authorList>
            <person name="Kurbessoian T."/>
            <person name="Crocker A."/>
            <person name="Murante D."/>
            <person name="Hogan D.A."/>
            <person name="Stajich J.E."/>
        </authorList>
    </citation>
    <scope>NUCLEOTIDE SEQUENCE</scope>
    <source>
        <strain evidence="2">Ex8</strain>
    </source>
</reference>
<feature type="domain" description="AB hydrolase-1" evidence="1">
    <location>
        <begin position="130"/>
        <end position="373"/>
    </location>
</feature>
<dbReference type="InterPro" id="IPR000073">
    <property type="entry name" value="AB_hydrolase_1"/>
</dbReference>
<organism evidence="2 3">
    <name type="scientific">Exophiala dermatitidis</name>
    <name type="common">Black yeast-like fungus</name>
    <name type="synonym">Wangiella dermatitidis</name>
    <dbReference type="NCBI Taxonomy" id="5970"/>
    <lineage>
        <taxon>Eukaryota</taxon>
        <taxon>Fungi</taxon>
        <taxon>Dikarya</taxon>
        <taxon>Ascomycota</taxon>
        <taxon>Pezizomycotina</taxon>
        <taxon>Eurotiomycetes</taxon>
        <taxon>Chaetothyriomycetidae</taxon>
        <taxon>Chaetothyriales</taxon>
        <taxon>Herpotrichiellaceae</taxon>
        <taxon>Exophiala</taxon>
    </lineage>
</organism>
<evidence type="ECO:0000313" key="2">
    <source>
        <dbReference type="EMBL" id="KAJ8992284.1"/>
    </source>
</evidence>
<sequence length="395" mass="43875">MAFQGFFRKAYWTLAACGLAYALLLGALTHPTIQRNATYAHNVNPTIFQNLSNVEQFGFLHHQVQPFTVTTPDNVTLFAWHILPLHLYHQHEEALKAQSTFGMQPYASAVDSVGLQLLLNDPDATAVVSFHGNAAHIASTHRPVTYQQMLALSTAQKPVHVIAFDYRGFGLSTGSPTEEGVVGDSISLLSALTGQPASLGGGSDTDAKRLHPSQIILVGQSLGTFVATAAYHEWVLNLGRAPFKALVLYASFTSLPTLLDSYSVGGFMPPVLSPLLAYPRLQQWLLSTIVDKWETTRRLVELVQDAAVQLKLVMMHARDDWEIPWREGRASWDRVLEVATEGEVSFARDLDLEEWKDIDGKKHLRWERVRHGGHNRVVTSEHAKLAILRLLEEDS</sequence>
<comment type="caution">
    <text evidence="2">The sequence shown here is derived from an EMBL/GenBank/DDBJ whole genome shotgun (WGS) entry which is preliminary data.</text>
</comment>
<dbReference type="PANTHER" id="PTHR12277:SF81">
    <property type="entry name" value="PROTEIN ABHD13"/>
    <property type="match status" value="1"/>
</dbReference>
<accession>A0AAN6EWG3</accession>
<dbReference type="Gene3D" id="3.40.50.1820">
    <property type="entry name" value="alpha/beta hydrolase"/>
    <property type="match status" value="1"/>
</dbReference>
<dbReference type="AlphaFoldDB" id="A0AAN6EWG3"/>
<gene>
    <name evidence="2" type="ORF">HRR80_004175</name>
</gene>
<evidence type="ECO:0000313" key="3">
    <source>
        <dbReference type="Proteomes" id="UP001161757"/>
    </source>
</evidence>
<dbReference type="InterPro" id="IPR029058">
    <property type="entry name" value="AB_hydrolase_fold"/>
</dbReference>
<dbReference type="EMBL" id="JAJGCB010000006">
    <property type="protein sequence ID" value="KAJ8992284.1"/>
    <property type="molecule type" value="Genomic_DNA"/>
</dbReference>
<dbReference type="Proteomes" id="UP001161757">
    <property type="component" value="Unassembled WGS sequence"/>
</dbReference>
<name>A0AAN6EWG3_EXODE</name>